<feature type="transmembrane region" description="Helical" evidence="6">
    <location>
        <begin position="200"/>
        <end position="222"/>
    </location>
</feature>
<dbReference type="Proteomes" id="UP001500665">
    <property type="component" value="Unassembled WGS sequence"/>
</dbReference>
<feature type="transmembrane region" description="Helical" evidence="6">
    <location>
        <begin position="12"/>
        <end position="30"/>
    </location>
</feature>
<evidence type="ECO:0000256" key="6">
    <source>
        <dbReference type="SAM" id="Phobius"/>
    </source>
</evidence>
<comment type="similarity">
    <text evidence="2">Belongs to the autoinducer-2 exporter (AI-2E) (TC 2.A.86) family.</text>
</comment>
<accession>A0ABN1R3Z9</accession>
<evidence type="ECO:0000256" key="4">
    <source>
        <dbReference type="ARBA" id="ARBA00022989"/>
    </source>
</evidence>
<name>A0ABN1R3Z9_9ACTN</name>
<comment type="subcellular location">
    <subcellularLocation>
        <location evidence="1">Membrane</location>
        <topology evidence="1">Multi-pass membrane protein</topology>
    </subcellularLocation>
</comment>
<evidence type="ECO:0000256" key="1">
    <source>
        <dbReference type="ARBA" id="ARBA00004141"/>
    </source>
</evidence>
<reference evidence="7 8" key="1">
    <citation type="journal article" date="2019" name="Int. J. Syst. Evol. Microbiol.">
        <title>The Global Catalogue of Microorganisms (GCM) 10K type strain sequencing project: providing services to taxonomists for standard genome sequencing and annotation.</title>
        <authorList>
            <consortium name="The Broad Institute Genomics Platform"/>
            <consortium name="The Broad Institute Genome Sequencing Center for Infectious Disease"/>
            <person name="Wu L."/>
            <person name="Ma J."/>
        </authorList>
    </citation>
    <scope>NUCLEOTIDE SEQUENCE [LARGE SCALE GENOMIC DNA]</scope>
    <source>
        <strain evidence="7 8">JCM 10696</strain>
    </source>
</reference>
<proteinExistence type="inferred from homology"/>
<feature type="transmembrane region" description="Helical" evidence="6">
    <location>
        <begin position="262"/>
        <end position="283"/>
    </location>
</feature>
<feature type="transmembrane region" description="Helical" evidence="6">
    <location>
        <begin position="228"/>
        <end position="250"/>
    </location>
</feature>
<protein>
    <submittedName>
        <fullName evidence="7">AI-2E family transporter</fullName>
    </submittedName>
</protein>
<dbReference type="InterPro" id="IPR002549">
    <property type="entry name" value="AI-2E-like"/>
</dbReference>
<dbReference type="EMBL" id="BAAAHH010000010">
    <property type="protein sequence ID" value="GAA0950510.1"/>
    <property type="molecule type" value="Genomic_DNA"/>
</dbReference>
<evidence type="ECO:0000313" key="8">
    <source>
        <dbReference type="Proteomes" id="UP001500665"/>
    </source>
</evidence>
<keyword evidence="8" id="KW-1185">Reference proteome</keyword>
<dbReference type="PANTHER" id="PTHR21716:SF64">
    <property type="entry name" value="AI-2 TRANSPORT PROTEIN TQSA"/>
    <property type="match status" value="1"/>
</dbReference>
<evidence type="ECO:0000313" key="7">
    <source>
        <dbReference type="EMBL" id="GAA0950510.1"/>
    </source>
</evidence>
<sequence length="346" mass="36390">MPVASPSHRYAPGYILLMGTAAAVVVLAGLRAVSSIAGPFFLALVLTVAVSPLRNRLTGRGLPTLVAALIPLVVVLAGLVAMAVALALSAARLAALIPGYTEELTRNADEAIGLLTRFGVTPAEAQKFVSGFDLGRLLPLIQSFMNGLVGALSSVLLVVILLYGMSLDALGFGRALERLSDDRPELVAALREYAHGAYRYLMVTTVFGLIVAVLDVGVLAWLGVPAPLVWGLLSFITNYIPNVGFVIGLVPPALLAWLESGWADAVWVIVLYSVINFVLQSLVQPKYAGDTVGLSLTATLVSLVVWSLVIGPLGAILAVPLSALTLAIFVDPDPGKRWLRPLLSGR</sequence>
<feature type="transmembrane region" description="Helical" evidence="6">
    <location>
        <begin position="65"/>
        <end position="88"/>
    </location>
</feature>
<feature type="transmembrane region" description="Helical" evidence="6">
    <location>
        <begin position="36"/>
        <end position="53"/>
    </location>
</feature>
<keyword evidence="4 6" id="KW-1133">Transmembrane helix</keyword>
<dbReference type="Pfam" id="PF01594">
    <property type="entry name" value="AI-2E_transport"/>
    <property type="match status" value="1"/>
</dbReference>
<evidence type="ECO:0000256" key="5">
    <source>
        <dbReference type="ARBA" id="ARBA00023136"/>
    </source>
</evidence>
<keyword evidence="5 6" id="KW-0472">Membrane</keyword>
<feature type="transmembrane region" description="Helical" evidence="6">
    <location>
        <begin position="303"/>
        <end position="330"/>
    </location>
</feature>
<keyword evidence="3 6" id="KW-0812">Transmembrane</keyword>
<feature type="transmembrane region" description="Helical" evidence="6">
    <location>
        <begin position="144"/>
        <end position="164"/>
    </location>
</feature>
<evidence type="ECO:0000256" key="2">
    <source>
        <dbReference type="ARBA" id="ARBA00009773"/>
    </source>
</evidence>
<gene>
    <name evidence="7" type="ORF">GCM10009550_29070</name>
</gene>
<organism evidence="7 8">
    <name type="scientific">Actinocorallia libanotica</name>
    <dbReference type="NCBI Taxonomy" id="46162"/>
    <lineage>
        <taxon>Bacteria</taxon>
        <taxon>Bacillati</taxon>
        <taxon>Actinomycetota</taxon>
        <taxon>Actinomycetes</taxon>
        <taxon>Streptosporangiales</taxon>
        <taxon>Thermomonosporaceae</taxon>
        <taxon>Actinocorallia</taxon>
    </lineage>
</organism>
<comment type="caution">
    <text evidence="7">The sequence shown here is derived from an EMBL/GenBank/DDBJ whole genome shotgun (WGS) entry which is preliminary data.</text>
</comment>
<dbReference type="PANTHER" id="PTHR21716">
    <property type="entry name" value="TRANSMEMBRANE PROTEIN"/>
    <property type="match status" value="1"/>
</dbReference>
<dbReference type="RefSeq" id="WP_344240884.1">
    <property type="nucleotide sequence ID" value="NZ_BAAAHH010000010.1"/>
</dbReference>
<evidence type="ECO:0000256" key="3">
    <source>
        <dbReference type="ARBA" id="ARBA00022692"/>
    </source>
</evidence>